<accession>A0A6J6N9S4</accession>
<gene>
    <name evidence="3" type="ORF">UFOPK2310_01345</name>
</gene>
<feature type="domain" description="NADP-dependent oxidoreductase" evidence="2">
    <location>
        <begin position="16"/>
        <end position="301"/>
    </location>
</feature>
<protein>
    <submittedName>
        <fullName evidence="3">Unannotated protein</fullName>
    </submittedName>
</protein>
<evidence type="ECO:0000256" key="1">
    <source>
        <dbReference type="ARBA" id="ARBA00023002"/>
    </source>
</evidence>
<dbReference type="CDD" id="cd19076">
    <property type="entry name" value="AKR_AKR13A_13D"/>
    <property type="match status" value="1"/>
</dbReference>
<organism evidence="3">
    <name type="scientific">freshwater metagenome</name>
    <dbReference type="NCBI Taxonomy" id="449393"/>
    <lineage>
        <taxon>unclassified sequences</taxon>
        <taxon>metagenomes</taxon>
        <taxon>ecological metagenomes</taxon>
    </lineage>
</organism>
<dbReference type="InterPro" id="IPR036812">
    <property type="entry name" value="NAD(P)_OxRdtase_dom_sf"/>
</dbReference>
<dbReference type="Gene3D" id="3.20.20.100">
    <property type="entry name" value="NADP-dependent oxidoreductase domain"/>
    <property type="match status" value="1"/>
</dbReference>
<dbReference type="PANTHER" id="PTHR43625:SF40">
    <property type="entry name" value="ALDO-KETO REDUCTASE YAKC [NADP(+)]"/>
    <property type="match status" value="1"/>
</dbReference>
<dbReference type="Pfam" id="PF00248">
    <property type="entry name" value="Aldo_ket_red"/>
    <property type="match status" value="1"/>
</dbReference>
<keyword evidence="1" id="KW-0560">Oxidoreductase</keyword>
<dbReference type="SUPFAM" id="SSF51430">
    <property type="entry name" value="NAD(P)-linked oxidoreductase"/>
    <property type="match status" value="1"/>
</dbReference>
<evidence type="ECO:0000313" key="3">
    <source>
        <dbReference type="EMBL" id="CAB4682897.1"/>
    </source>
</evidence>
<sequence>MKLRTLGKSDLKVSAVGLGCMPMSAFYGTPDVQEATSTLELAIELGVTFWDTAEFYGSGSNEELIGETLRHHRADIVLATKFGIEPNYAIKGRPEDAYLAIDASLRRLRTDYIDLWYLHRIDPTIAIEETIGAMADIVASGKVRYLGLSEASAESLRRAHAVHPIAALQSEWSLWSRVIEPEVLPVARELGIGLVPYSPLGRGLMTGKITDPAAFSEGDHRLKSPRFANGNFEHNRGLVQNFADYATTLNCTSAQLAIAWLLAQGDDVVPIPGTKRRTYLAENAAAADIVITPVQLEEISDLMSGVAGDRYGWGHTYGNSPAR</sequence>
<reference evidence="3" key="1">
    <citation type="submission" date="2020-05" db="EMBL/GenBank/DDBJ databases">
        <authorList>
            <person name="Chiriac C."/>
            <person name="Salcher M."/>
            <person name="Ghai R."/>
            <person name="Kavagutti S V."/>
        </authorList>
    </citation>
    <scope>NUCLEOTIDE SEQUENCE</scope>
</reference>
<name>A0A6J6N9S4_9ZZZZ</name>
<dbReference type="AlphaFoldDB" id="A0A6J6N9S4"/>
<evidence type="ECO:0000259" key="2">
    <source>
        <dbReference type="Pfam" id="PF00248"/>
    </source>
</evidence>
<dbReference type="GO" id="GO:0016491">
    <property type="term" value="F:oxidoreductase activity"/>
    <property type="evidence" value="ECO:0007669"/>
    <property type="project" value="UniProtKB-KW"/>
</dbReference>
<dbReference type="EMBL" id="CAEZWW010000194">
    <property type="protein sequence ID" value="CAB4682897.1"/>
    <property type="molecule type" value="Genomic_DNA"/>
</dbReference>
<dbReference type="InterPro" id="IPR023210">
    <property type="entry name" value="NADP_OxRdtase_dom"/>
</dbReference>
<dbReference type="GO" id="GO:0005737">
    <property type="term" value="C:cytoplasm"/>
    <property type="evidence" value="ECO:0007669"/>
    <property type="project" value="TreeGrafter"/>
</dbReference>
<proteinExistence type="predicted"/>
<dbReference type="InterPro" id="IPR050791">
    <property type="entry name" value="Aldo-Keto_reductase"/>
</dbReference>
<dbReference type="PANTHER" id="PTHR43625">
    <property type="entry name" value="AFLATOXIN B1 ALDEHYDE REDUCTASE"/>
    <property type="match status" value="1"/>
</dbReference>